<feature type="compositionally biased region" description="Polar residues" evidence="5">
    <location>
        <begin position="351"/>
        <end position="360"/>
    </location>
</feature>
<dbReference type="Gene3D" id="2.30.30.60">
    <property type="match status" value="1"/>
</dbReference>
<evidence type="ECO:0000256" key="5">
    <source>
        <dbReference type="SAM" id="MobiDB-lite"/>
    </source>
</evidence>
<reference evidence="8" key="1">
    <citation type="submission" date="2023-03" db="EMBL/GenBank/DDBJ databases">
        <title>Mating type loci evolution in Malassezia.</title>
        <authorList>
            <person name="Coelho M.A."/>
        </authorList>
    </citation>
    <scope>NUCLEOTIDE SEQUENCE</scope>
    <source>
        <strain evidence="8">CBS 14135</strain>
    </source>
</reference>
<accession>A0AAF0DYF4</accession>
<name>A0AAF0DYF4_9BASI</name>
<organism evidence="8 9">
    <name type="scientific">Malassezia brasiliensis</name>
    <dbReference type="NCBI Taxonomy" id="1821822"/>
    <lineage>
        <taxon>Eukaryota</taxon>
        <taxon>Fungi</taxon>
        <taxon>Dikarya</taxon>
        <taxon>Basidiomycota</taxon>
        <taxon>Ustilaginomycotina</taxon>
        <taxon>Malasseziomycetes</taxon>
        <taxon>Malasseziales</taxon>
        <taxon>Malasseziaceae</taxon>
        <taxon>Malassezia</taxon>
    </lineage>
</organism>
<dbReference type="Pfam" id="PF25886">
    <property type="entry name" value="Msy1"/>
    <property type="match status" value="1"/>
</dbReference>
<gene>
    <name evidence="8" type="ORF">MBRA1_002936</name>
</gene>
<feature type="region of interest" description="Disordered" evidence="5">
    <location>
        <begin position="1"/>
        <end position="79"/>
    </location>
</feature>
<evidence type="ECO:0000256" key="6">
    <source>
        <dbReference type="SAM" id="Phobius"/>
    </source>
</evidence>
<evidence type="ECO:0000256" key="2">
    <source>
        <dbReference type="ARBA" id="ARBA00022692"/>
    </source>
</evidence>
<feature type="domain" description="EF-hand" evidence="7">
    <location>
        <begin position="448"/>
        <end position="483"/>
    </location>
</feature>
<feature type="compositionally biased region" description="Basic and acidic residues" evidence="5">
    <location>
        <begin position="54"/>
        <end position="65"/>
    </location>
</feature>
<keyword evidence="9" id="KW-1185">Reference proteome</keyword>
<dbReference type="PANTHER" id="PTHR31323">
    <property type="entry name" value="MECHANOSENSITIVE ION CHANNEL PROTEIN MSY2"/>
    <property type="match status" value="1"/>
</dbReference>
<dbReference type="GO" id="GO:0005509">
    <property type="term" value="F:calcium ion binding"/>
    <property type="evidence" value="ECO:0007669"/>
    <property type="project" value="InterPro"/>
</dbReference>
<evidence type="ECO:0000256" key="1">
    <source>
        <dbReference type="ARBA" id="ARBA00004370"/>
    </source>
</evidence>
<dbReference type="PANTHER" id="PTHR31323:SF1">
    <property type="entry name" value="MECHANOSENSITIVE ION CHANNEL PROTEIN"/>
    <property type="match status" value="1"/>
</dbReference>
<dbReference type="InterPro" id="IPR006685">
    <property type="entry name" value="MscS_channel_2nd"/>
</dbReference>
<feature type="transmembrane region" description="Helical" evidence="6">
    <location>
        <begin position="263"/>
        <end position="284"/>
    </location>
</feature>
<feature type="transmembrane region" description="Helical" evidence="6">
    <location>
        <begin position="221"/>
        <end position="243"/>
    </location>
</feature>
<dbReference type="EMBL" id="CP119953">
    <property type="protein sequence ID" value="WFC96279.1"/>
    <property type="molecule type" value="Genomic_DNA"/>
</dbReference>
<sequence>MSRPAVPSPGRDPEPALPFSAPVVPPAVHLPPEYASETAPGAPGAAPRVTVVEPPKESFDKEPGVRPEPSSGTTTPEAQNYADMQDYFDWTTETDVTESARDESAVAVRKLSLRNMSPAKLVLILCTTFLGNLILTGIMLVPILVVHYVYRKPDDDHKVYVADNVEAWFIWAAFNLHLQWWIHFLVELMPAIVMGVLRLVWGAPGQRLQSYLEYYRALNRYLKLLFYAALNWGSWTIIFNSIFGLYSASNPSEMSRATYTYRIYQVMEFIFFITLTMCAEKVIVKFIAIRFHKSSYADRIQNMTHDIKVLDHLYNHRPKTGASSGVSNVRSFAQAGKTFLREHKRSEEPAESTQAPTSRSSRAKQRVLDFHAALVDRAHKSSAKASRLAAIGMRDPAQLLKTIDMGVKLDINSPAQAKKVARSLYKAYQRDPSRRFLLLSDFEPAYPNDPAAAERAFAVFDRDGNGDISQLEIKNTVLELFKERRILAQAMQDLNHAVGQLDLILVIIACIFILFEALAIFKVNASKTLSSFYTMGIAFAFVFKESAQNLFDSIIFLFVTHPFDSGDLIQLGNSVYVVKKLSLLSTELVTTEAFDLYMSNTVLAASNIINYRRSKHQYEETTIQVAFDTPWEKLDAVQNDLNHWIENDIEHRFVYPSIIRPQKYYYMRVMECTVGMTHANNWQDWGNRLHRKVAFMAALLYYLRKHGVVFEEGLQSAHTWDQDWLAEYEQKREAAQASVAAGDTSAAAAAAAQLPEEPLPAKMATNEAQAARWADAGVRHIDWEKTWNITEPDPSFETQPAGTLGNNAPQDTATTYMYFRPPPQEMAQLRMRRRKVTGAVGGG</sequence>
<comment type="subcellular location">
    <subcellularLocation>
        <location evidence="1">Membrane</location>
    </subcellularLocation>
</comment>
<dbReference type="AlphaFoldDB" id="A0AAF0DYF4"/>
<dbReference type="InterPro" id="IPR018247">
    <property type="entry name" value="EF_Hand_1_Ca_BS"/>
</dbReference>
<feature type="transmembrane region" description="Helical" evidence="6">
    <location>
        <begin position="501"/>
        <end position="521"/>
    </location>
</feature>
<keyword evidence="4 6" id="KW-0472">Membrane</keyword>
<dbReference type="GO" id="GO:0005262">
    <property type="term" value="F:calcium channel activity"/>
    <property type="evidence" value="ECO:0007669"/>
    <property type="project" value="TreeGrafter"/>
</dbReference>
<proteinExistence type="predicted"/>
<dbReference type="InterPro" id="IPR058650">
    <property type="entry name" value="Msy1/2-like"/>
</dbReference>
<dbReference type="PROSITE" id="PS50222">
    <property type="entry name" value="EF_HAND_2"/>
    <property type="match status" value="1"/>
</dbReference>
<dbReference type="InterPro" id="IPR010920">
    <property type="entry name" value="LSM_dom_sf"/>
</dbReference>
<protein>
    <recommendedName>
        <fullName evidence="7">EF-hand domain-containing protein</fullName>
    </recommendedName>
</protein>
<evidence type="ECO:0000313" key="9">
    <source>
        <dbReference type="Proteomes" id="UP001216638"/>
    </source>
</evidence>
<keyword evidence="3 6" id="KW-1133">Transmembrane helix</keyword>
<dbReference type="SUPFAM" id="SSF50182">
    <property type="entry name" value="Sm-like ribonucleoproteins"/>
    <property type="match status" value="1"/>
</dbReference>
<dbReference type="Pfam" id="PF00924">
    <property type="entry name" value="MS_channel_2nd"/>
    <property type="match status" value="1"/>
</dbReference>
<evidence type="ECO:0000256" key="4">
    <source>
        <dbReference type="ARBA" id="ARBA00023136"/>
    </source>
</evidence>
<dbReference type="InterPro" id="IPR002048">
    <property type="entry name" value="EF_hand_dom"/>
</dbReference>
<dbReference type="GO" id="GO:0016020">
    <property type="term" value="C:membrane"/>
    <property type="evidence" value="ECO:0007669"/>
    <property type="project" value="UniProtKB-SubCell"/>
</dbReference>
<keyword evidence="2 6" id="KW-0812">Transmembrane</keyword>
<dbReference type="PROSITE" id="PS00018">
    <property type="entry name" value="EF_HAND_1"/>
    <property type="match status" value="1"/>
</dbReference>
<evidence type="ECO:0000313" key="8">
    <source>
        <dbReference type="EMBL" id="WFC96279.1"/>
    </source>
</evidence>
<feature type="transmembrane region" description="Helical" evidence="6">
    <location>
        <begin position="121"/>
        <end position="150"/>
    </location>
</feature>
<evidence type="ECO:0000256" key="3">
    <source>
        <dbReference type="ARBA" id="ARBA00022989"/>
    </source>
</evidence>
<evidence type="ECO:0000259" key="7">
    <source>
        <dbReference type="PROSITE" id="PS50222"/>
    </source>
</evidence>
<dbReference type="Proteomes" id="UP001216638">
    <property type="component" value="Chromosome 3"/>
</dbReference>
<feature type="transmembrane region" description="Helical" evidence="6">
    <location>
        <begin position="180"/>
        <end position="201"/>
    </location>
</feature>
<dbReference type="InterPro" id="IPR023408">
    <property type="entry name" value="MscS_beta-dom_sf"/>
</dbReference>
<feature type="region of interest" description="Disordered" evidence="5">
    <location>
        <begin position="340"/>
        <end position="364"/>
    </location>
</feature>
<dbReference type="GO" id="GO:0006874">
    <property type="term" value="P:intracellular calcium ion homeostasis"/>
    <property type="evidence" value="ECO:0007669"/>
    <property type="project" value="TreeGrafter"/>
</dbReference>